<evidence type="ECO:0000313" key="5">
    <source>
        <dbReference type="Proteomes" id="UP000013785"/>
    </source>
</evidence>
<dbReference type="InterPro" id="IPR009057">
    <property type="entry name" value="Homeodomain-like_sf"/>
</dbReference>
<dbReference type="SUPFAM" id="SSF46689">
    <property type="entry name" value="Homeodomain-like"/>
    <property type="match status" value="1"/>
</dbReference>
<name>R3TN92_9ENTE</name>
<reference evidence="4 5" key="1">
    <citation type="submission" date="2013-02" db="EMBL/GenBank/DDBJ databases">
        <title>The Genome Sequence of Enterococcus phoeniculicola BAA-412.</title>
        <authorList>
            <consortium name="The Broad Institute Genome Sequencing Platform"/>
            <consortium name="The Broad Institute Genome Sequencing Center for Infectious Disease"/>
            <person name="Earl A.M."/>
            <person name="Gilmore M.S."/>
            <person name="Lebreton F."/>
            <person name="Walker B."/>
            <person name="Young S.K."/>
            <person name="Zeng Q."/>
            <person name="Gargeya S."/>
            <person name="Fitzgerald M."/>
            <person name="Haas B."/>
            <person name="Abouelleil A."/>
            <person name="Alvarado L."/>
            <person name="Arachchi H.M."/>
            <person name="Berlin A.M."/>
            <person name="Chapman S.B."/>
            <person name="Dewar J."/>
            <person name="Goldberg J."/>
            <person name="Griggs A."/>
            <person name="Gujja S."/>
            <person name="Hansen M."/>
            <person name="Howarth C."/>
            <person name="Imamovic A."/>
            <person name="Larimer J."/>
            <person name="McCowan C."/>
            <person name="Murphy C."/>
            <person name="Neiman D."/>
            <person name="Pearson M."/>
            <person name="Priest M."/>
            <person name="Roberts A."/>
            <person name="Saif S."/>
            <person name="Shea T."/>
            <person name="Sisk P."/>
            <person name="Sykes S."/>
            <person name="Wortman J."/>
            <person name="Nusbaum C."/>
            <person name="Birren B."/>
        </authorList>
    </citation>
    <scope>NUCLEOTIDE SEQUENCE [LARGE SCALE GENOMIC DNA]</scope>
    <source>
        <strain evidence="4 5">ATCC BAA-412</strain>
    </source>
</reference>
<proteinExistence type="predicted"/>
<accession>R3TN92</accession>
<dbReference type="InterPro" id="IPR050624">
    <property type="entry name" value="HTH-type_Tx_Regulator"/>
</dbReference>
<dbReference type="GO" id="GO:0003677">
    <property type="term" value="F:DNA binding"/>
    <property type="evidence" value="ECO:0007669"/>
    <property type="project" value="UniProtKB-UniRule"/>
</dbReference>
<feature type="DNA-binding region" description="H-T-H motif" evidence="2">
    <location>
        <begin position="34"/>
        <end position="53"/>
    </location>
</feature>
<dbReference type="RefSeq" id="WP_010769475.1">
    <property type="nucleotide sequence ID" value="NZ_ASWE01000001.1"/>
</dbReference>
<dbReference type="PANTHER" id="PTHR43479">
    <property type="entry name" value="ACREF/ENVCD OPERON REPRESSOR-RELATED"/>
    <property type="match status" value="1"/>
</dbReference>
<dbReference type="OrthoDB" id="9812484at2"/>
<evidence type="ECO:0000256" key="2">
    <source>
        <dbReference type="PROSITE-ProRule" id="PRU00335"/>
    </source>
</evidence>
<dbReference type="EMBL" id="AJAT01000017">
    <property type="protein sequence ID" value="EOL42488.1"/>
    <property type="molecule type" value="Genomic_DNA"/>
</dbReference>
<dbReference type="InterPro" id="IPR001647">
    <property type="entry name" value="HTH_TetR"/>
</dbReference>
<evidence type="ECO:0000259" key="3">
    <source>
        <dbReference type="PROSITE" id="PS50977"/>
    </source>
</evidence>
<evidence type="ECO:0000313" key="4">
    <source>
        <dbReference type="EMBL" id="EOL42488.1"/>
    </source>
</evidence>
<dbReference type="Gene3D" id="1.10.357.10">
    <property type="entry name" value="Tetracycline Repressor, domain 2"/>
    <property type="match status" value="1"/>
</dbReference>
<dbReference type="eggNOG" id="COG1309">
    <property type="taxonomic scope" value="Bacteria"/>
</dbReference>
<feature type="domain" description="HTH tetR-type" evidence="3">
    <location>
        <begin position="11"/>
        <end position="71"/>
    </location>
</feature>
<keyword evidence="5" id="KW-1185">Reference proteome</keyword>
<dbReference type="PROSITE" id="PS50977">
    <property type="entry name" value="HTH_TETR_2"/>
    <property type="match status" value="1"/>
</dbReference>
<protein>
    <recommendedName>
        <fullName evidence="3">HTH tetR-type domain-containing protein</fullName>
    </recommendedName>
</protein>
<dbReference type="Proteomes" id="UP000013785">
    <property type="component" value="Unassembled WGS sequence"/>
</dbReference>
<keyword evidence="1 2" id="KW-0238">DNA-binding</keyword>
<dbReference type="AlphaFoldDB" id="R3TN92"/>
<dbReference type="HOGENOM" id="CLU_069356_45_2_9"/>
<comment type="caution">
    <text evidence="4">The sequence shown here is derived from an EMBL/GenBank/DDBJ whole genome shotgun (WGS) entry which is preliminary data.</text>
</comment>
<sequence>MPTRTFFHLPDEKQERLLEAARIEFSRAPLKDASIANIVKLAEIPRGSFYQYFENKEDLYFYYFDLLRQDSRRDMEQAIDKANGDLFKGFENYFSQMIRDTLVGVNSSFYRNLFMNMDYRASRRMIIDFAKTKKEQQCESKEEKHQHLAEQIDMELLKVKDVRELDLLIQLLMHAVFSTVVNGYKHLANDPEYSIELVVQDFRLKTSWLREGAMKQREGK</sequence>
<dbReference type="STRING" id="154621.RV11_GL002041"/>
<dbReference type="PANTHER" id="PTHR43479:SF11">
    <property type="entry name" value="ACREF_ENVCD OPERON REPRESSOR-RELATED"/>
    <property type="match status" value="1"/>
</dbReference>
<gene>
    <name evidence="4" type="ORF">UC3_02840</name>
</gene>
<dbReference type="Pfam" id="PF00440">
    <property type="entry name" value="TetR_N"/>
    <property type="match status" value="1"/>
</dbReference>
<organism evidence="4 5">
    <name type="scientific">Enterococcus phoeniculicola ATCC BAA-412</name>
    <dbReference type="NCBI Taxonomy" id="1158610"/>
    <lineage>
        <taxon>Bacteria</taxon>
        <taxon>Bacillati</taxon>
        <taxon>Bacillota</taxon>
        <taxon>Bacilli</taxon>
        <taxon>Lactobacillales</taxon>
        <taxon>Enterococcaceae</taxon>
        <taxon>Enterococcus</taxon>
    </lineage>
</organism>
<evidence type="ECO:0000256" key="1">
    <source>
        <dbReference type="ARBA" id="ARBA00023125"/>
    </source>
</evidence>
<dbReference type="PATRIC" id="fig|1158610.3.peg.2825"/>
<dbReference type="Pfam" id="PF17924">
    <property type="entry name" value="TetR_C_19"/>
    <property type="match status" value="1"/>
</dbReference>